<dbReference type="PROSITE" id="PS01096">
    <property type="entry name" value="PPIC_PPIASE_1"/>
    <property type="match status" value="1"/>
</dbReference>
<reference evidence="4" key="1">
    <citation type="submission" date="2021-02" db="EMBL/GenBank/DDBJ databases">
        <title>Fulvivirga sp. S481 isolated from sea water.</title>
        <authorList>
            <person name="Bae S.S."/>
            <person name="Baek K."/>
        </authorList>
    </citation>
    <scope>NUCLEOTIDE SEQUENCE</scope>
    <source>
        <strain evidence="4">S481</strain>
    </source>
</reference>
<dbReference type="InterPro" id="IPR050280">
    <property type="entry name" value="OMP_Chaperone_SurA"/>
</dbReference>
<dbReference type="Gene3D" id="1.10.4030.10">
    <property type="entry name" value="Porin chaperone SurA, peptide-binding domain"/>
    <property type="match status" value="1"/>
</dbReference>
<dbReference type="InterPro" id="IPR008880">
    <property type="entry name" value="Trigger_fac_C"/>
</dbReference>
<dbReference type="Pfam" id="PF05698">
    <property type="entry name" value="Trigger_C"/>
    <property type="match status" value="1"/>
</dbReference>
<dbReference type="InterPro" id="IPR027304">
    <property type="entry name" value="Trigger_fact/SurA_dom_sf"/>
</dbReference>
<keyword evidence="5" id="KW-1185">Reference proteome</keyword>
<protein>
    <submittedName>
        <fullName evidence="4">Peptidylprolyl isomerase</fullName>
    </submittedName>
</protein>
<dbReference type="SUPFAM" id="SSF54534">
    <property type="entry name" value="FKBP-like"/>
    <property type="match status" value="2"/>
</dbReference>
<dbReference type="KEGG" id="fuv:JR347_04735"/>
<feature type="domain" description="PpiC" evidence="3">
    <location>
        <begin position="286"/>
        <end position="381"/>
    </location>
</feature>
<accession>A0A974WJN4</accession>
<dbReference type="GO" id="GO:0003755">
    <property type="term" value="F:peptidyl-prolyl cis-trans isomerase activity"/>
    <property type="evidence" value="ECO:0007669"/>
    <property type="project" value="UniProtKB-KW"/>
</dbReference>
<dbReference type="InterPro" id="IPR023058">
    <property type="entry name" value="PPIase_PpiC_CS"/>
</dbReference>
<dbReference type="PANTHER" id="PTHR47637">
    <property type="entry name" value="CHAPERONE SURA"/>
    <property type="match status" value="1"/>
</dbReference>
<keyword evidence="2 4" id="KW-0413">Isomerase</keyword>
<dbReference type="GO" id="GO:0015031">
    <property type="term" value="P:protein transport"/>
    <property type="evidence" value="ECO:0007669"/>
    <property type="project" value="InterPro"/>
</dbReference>
<dbReference type="Proteomes" id="UP000662783">
    <property type="component" value="Chromosome"/>
</dbReference>
<feature type="domain" description="PpiC" evidence="3">
    <location>
        <begin position="184"/>
        <end position="283"/>
    </location>
</feature>
<dbReference type="SUPFAM" id="SSF109998">
    <property type="entry name" value="Triger factor/SurA peptide-binding domain-like"/>
    <property type="match status" value="1"/>
</dbReference>
<evidence type="ECO:0000256" key="2">
    <source>
        <dbReference type="PROSITE-ProRule" id="PRU00278"/>
    </source>
</evidence>
<dbReference type="EMBL" id="CP070608">
    <property type="protein sequence ID" value="QSE98387.1"/>
    <property type="molecule type" value="Genomic_DNA"/>
</dbReference>
<gene>
    <name evidence="4" type="ORF">JR347_04735</name>
</gene>
<evidence type="ECO:0000256" key="1">
    <source>
        <dbReference type="ARBA" id="ARBA00022729"/>
    </source>
</evidence>
<dbReference type="PANTHER" id="PTHR47637:SF1">
    <property type="entry name" value="CHAPERONE SURA"/>
    <property type="match status" value="1"/>
</dbReference>
<evidence type="ECO:0000313" key="5">
    <source>
        <dbReference type="Proteomes" id="UP000662783"/>
    </source>
</evidence>
<dbReference type="InterPro" id="IPR046357">
    <property type="entry name" value="PPIase_dom_sf"/>
</dbReference>
<dbReference type="GO" id="GO:0006457">
    <property type="term" value="P:protein folding"/>
    <property type="evidence" value="ECO:0007669"/>
    <property type="project" value="InterPro"/>
</dbReference>
<organism evidence="4 5">
    <name type="scientific">Fulvivirga lutea</name>
    <dbReference type="NCBI Taxonomy" id="2810512"/>
    <lineage>
        <taxon>Bacteria</taxon>
        <taxon>Pseudomonadati</taxon>
        <taxon>Bacteroidota</taxon>
        <taxon>Cytophagia</taxon>
        <taxon>Cytophagales</taxon>
        <taxon>Fulvivirgaceae</taxon>
        <taxon>Fulvivirga</taxon>
    </lineage>
</organism>
<dbReference type="InterPro" id="IPR000297">
    <property type="entry name" value="PPIase_PpiC"/>
</dbReference>
<dbReference type="AlphaFoldDB" id="A0A974WJN4"/>
<evidence type="ECO:0000313" key="4">
    <source>
        <dbReference type="EMBL" id="QSE98387.1"/>
    </source>
</evidence>
<dbReference type="Pfam" id="PF00639">
    <property type="entry name" value="Rotamase"/>
    <property type="match status" value="2"/>
</dbReference>
<dbReference type="Gene3D" id="3.10.50.40">
    <property type="match status" value="2"/>
</dbReference>
<sequence>MSEQRQTKSLKFIRNIFLLVLFHLSMIPSFGQEGGVMVDEIISKVDNYIVLKSDLERAYMNYLSSGNSASSQAKCGILAQLISGKLMVAKAEIDSVEVSDALVDNNLDRRMQIILSQYGGSEEQLEQYYGKSLDDIKEDIRDDVKEQLTVETMQNEIIKDLKVTPAEVKKFFAKIPKDSLPYFSTEVEVGQIVRIPTISAESKNELKLKLNLLKKRAEAGESFEALAREYSQGPSAKYGGNLGFAQRGAMAPKFEANALKLKPNQISDAFETEFGIHIVQLIERRGNEYNSRHIILIPDPSEADIKRTSNSLDSIRQLIVRDSITFEKAAKEFSEDKRTAGSGGFFTDSQGGFKISVEDLDPVIFFTIDSMQVGDISKPVKFRRDDGKEAVRILYYKSKVSPHQANLKQDWQKIQAATLNEKKSRILSEWFDKARNDVFISIDDTYDYCGILN</sequence>
<name>A0A974WJN4_9BACT</name>
<evidence type="ECO:0000259" key="3">
    <source>
        <dbReference type="PROSITE" id="PS50198"/>
    </source>
</evidence>
<dbReference type="PROSITE" id="PS50198">
    <property type="entry name" value="PPIC_PPIASE_2"/>
    <property type="match status" value="2"/>
</dbReference>
<keyword evidence="1" id="KW-0732">Signal</keyword>
<keyword evidence="2" id="KW-0697">Rotamase</keyword>
<proteinExistence type="predicted"/>